<proteinExistence type="predicted"/>
<dbReference type="PANTHER" id="PTHR31973:SF187">
    <property type="entry name" value="MUTATOR TRANSPOSASE MUDRA PROTEIN"/>
    <property type="match status" value="1"/>
</dbReference>
<evidence type="ECO:0008006" key="4">
    <source>
        <dbReference type="Google" id="ProtNLM"/>
    </source>
</evidence>
<dbReference type="PANTHER" id="PTHR31973">
    <property type="entry name" value="POLYPROTEIN, PUTATIVE-RELATED"/>
    <property type="match status" value="1"/>
</dbReference>
<dbReference type="EMBL" id="JABFAB010000007">
    <property type="protein sequence ID" value="MBA0653974.1"/>
    <property type="molecule type" value="Genomic_DNA"/>
</dbReference>
<accession>A0A7J8UUQ3</accession>
<evidence type="ECO:0000256" key="1">
    <source>
        <dbReference type="SAM" id="MobiDB-lite"/>
    </source>
</evidence>
<keyword evidence="3" id="KW-1185">Reference proteome</keyword>
<dbReference type="Proteomes" id="UP000593573">
    <property type="component" value="Unassembled WGS sequence"/>
</dbReference>
<feature type="compositionally biased region" description="Basic and acidic residues" evidence="1">
    <location>
        <begin position="40"/>
        <end position="51"/>
    </location>
</feature>
<evidence type="ECO:0000313" key="3">
    <source>
        <dbReference type="Proteomes" id="UP000593573"/>
    </source>
</evidence>
<organism evidence="2 3">
    <name type="scientific">Gossypium klotzschianum</name>
    <dbReference type="NCBI Taxonomy" id="34286"/>
    <lineage>
        <taxon>Eukaryota</taxon>
        <taxon>Viridiplantae</taxon>
        <taxon>Streptophyta</taxon>
        <taxon>Embryophyta</taxon>
        <taxon>Tracheophyta</taxon>
        <taxon>Spermatophyta</taxon>
        <taxon>Magnoliopsida</taxon>
        <taxon>eudicotyledons</taxon>
        <taxon>Gunneridae</taxon>
        <taxon>Pentapetalae</taxon>
        <taxon>rosids</taxon>
        <taxon>malvids</taxon>
        <taxon>Malvales</taxon>
        <taxon>Malvaceae</taxon>
        <taxon>Malvoideae</taxon>
        <taxon>Gossypium</taxon>
    </lineage>
</organism>
<dbReference type="AlphaFoldDB" id="A0A7J8UUQ3"/>
<comment type="caution">
    <text evidence="2">The sequence shown here is derived from an EMBL/GenBank/DDBJ whole genome shotgun (WGS) entry which is preliminary data.</text>
</comment>
<feature type="region of interest" description="Disordered" evidence="1">
    <location>
        <begin position="40"/>
        <end position="133"/>
    </location>
</feature>
<protein>
    <recommendedName>
        <fullName evidence="4">MULE transposase domain-containing protein</fullName>
    </recommendedName>
</protein>
<dbReference type="OrthoDB" id="1888602at2759"/>
<reference evidence="2 3" key="1">
    <citation type="journal article" date="2019" name="Genome Biol. Evol.">
        <title>Insights into the evolution of the New World diploid cottons (Gossypium, subgenus Houzingenia) based on genome sequencing.</title>
        <authorList>
            <person name="Grover C.E."/>
            <person name="Arick M.A. 2nd"/>
            <person name="Thrash A."/>
            <person name="Conover J.L."/>
            <person name="Sanders W.S."/>
            <person name="Peterson D.G."/>
            <person name="Frelichowski J.E."/>
            <person name="Scheffler J.A."/>
            <person name="Scheffler B.E."/>
            <person name="Wendel J.F."/>
        </authorList>
    </citation>
    <scope>NUCLEOTIDE SEQUENCE [LARGE SCALE GENOMIC DNA]</scope>
    <source>
        <strain evidence="2">57</strain>
        <tissue evidence="2">Leaf</tissue>
    </source>
</reference>
<name>A0A7J8UUQ3_9ROSI</name>
<sequence>MSVEEEYYINLHVGGKFVRDPYVRYLVAVACLQFGGDGNKGDEVVGSKSDEGEGGEVAGKKVGEGVEGQGVKEGGEIVEGLGEEGDDVDVSKGGESDEGGEEGVGVVINECGESDGGGEEGVRDESGSDSKDENAYLIKVMYLPDGDDDEEFQEARQNVKEVEGETSGKEIDGEGLNDSVGKEEDGNETEYFDSDNHGSILVTKDDDNTDVCRRRSRFPTYNPNSASPHFYIGMLFKYGEQFKSTIRKYSMCCKRELKIIRNEPNRVKIFHDEHNYCVRFRNKMVNVEVIAEHFEATIGDHPKMKLREIQRRVSSEMHVNINMTRCRRAKKTVKDKLVRNFVQEFAMLWDYADELILKNPRNTIKMAVNRFTLESLPHFKRLYVCFGALKRRWKEGCRPILDLDGCFLKGPFKGLLLAVVGKDGNNQMYPVAWANIEGECIDSWAWFLSLLTPSLGMEDAINDILPRVEHRNYARHVLSNWFGRKKANTFEFAFWKVMKSTTEREWKQNKEDLYKLDEGVAKDLFSKISKAWTKAFQRLH</sequence>
<gene>
    <name evidence="2" type="ORF">Goklo_021069</name>
</gene>
<evidence type="ECO:0000313" key="2">
    <source>
        <dbReference type="EMBL" id="MBA0653974.1"/>
    </source>
</evidence>
<feature type="compositionally biased region" description="Basic and acidic residues" evidence="1">
    <location>
        <begin position="160"/>
        <end position="172"/>
    </location>
</feature>
<feature type="region of interest" description="Disordered" evidence="1">
    <location>
        <begin position="160"/>
        <end position="200"/>
    </location>
</feature>
<feature type="compositionally biased region" description="Basic and acidic residues" evidence="1">
    <location>
        <begin position="120"/>
        <end position="133"/>
    </location>
</feature>